<gene>
    <name evidence="1" type="ORF">EKPJFOCH_0045</name>
</gene>
<proteinExistence type="predicted"/>
<protein>
    <recommendedName>
        <fullName evidence="3">GNAT family N-acetyltransferase</fullName>
    </recommendedName>
</protein>
<dbReference type="Pfam" id="PF13444">
    <property type="entry name" value="Acetyltransf_5"/>
    <property type="match status" value="1"/>
</dbReference>
<reference evidence="1" key="1">
    <citation type="journal article" date="2021" name="Front. Microbiol.">
        <title>Comprehensive Comparative Genomics and Phenotyping of Methylobacterium Species.</title>
        <authorList>
            <person name="Alessa O."/>
            <person name="Ogura Y."/>
            <person name="Fujitani Y."/>
            <person name="Takami H."/>
            <person name="Hayashi T."/>
            <person name="Sahin N."/>
            <person name="Tani A."/>
        </authorList>
    </citation>
    <scope>NUCLEOTIDE SEQUENCE</scope>
    <source>
        <strain evidence="1">DSM 23674</strain>
    </source>
</reference>
<dbReference type="Gene3D" id="3.40.630.30">
    <property type="match status" value="1"/>
</dbReference>
<accession>A0ABQ4THT2</accession>
<dbReference type="EMBL" id="BPRA01000001">
    <property type="protein sequence ID" value="GJE53580.1"/>
    <property type="molecule type" value="Genomic_DNA"/>
</dbReference>
<evidence type="ECO:0008006" key="3">
    <source>
        <dbReference type="Google" id="ProtNLM"/>
    </source>
</evidence>
<evidence type="ECO:0000313" key="1">
    <source>
        <dbReference type="EMBL" id="GJE53580.1"/>
    </source>
</evidence>
<organism evidence="1 2">
    <name type="scientific">Methylobacterium thuringiense</name>
    <dbReference type="NCBI Taxonomy" id="1003091"/>
    <lineage>
        <taxon>Bacteria</taxon>
        <taxon>Pseudomonadati</taxon>
        <taxon>Pseudomonadota</taxon>
        <taxon>Alphaproteobacteria</taxon>
        <taxon>Hyphomicrobiales</taxon>
        <taxon>Methylobacteriaceae</taxon>
        <taxon>Methylobacterium</taxon>
    </lineage>
</organism>
<dbReference type="SUPFAM" id="SSF55729">
    <property type="entry name" value="Acyl-CoA N-acyltransferases (Nat)"/>
    <property type="match status" value="1"/>
</dbReference>
<name>A0ABQ4THT2_9HYPH</name>
<dbReference type="Proteomes" id="UP001055101">
    <property type="component" value="Unassembled WGS sequence"/>
</dbReference>
<comment type="caution">
    <text evidence="1">The sequence shown here is derived from an EMBL/GenBank/DDBJ whole genome shotgun (WGS) entry which is preliminary data.</text>
</comment>
<dbReference type="InterPro" id="IPR016181">
    <property type="entry name" value="Acyl_CoA_acyltransferase"/>
</dbReference>
<reference evidence="1" key="2">
    <citation type="submission" date="2021-08" db="EMBL/GenBank/DDBJ databases">
        <authorList>
            <person name="Tani A."/>
            <person name="Ola A."/>
            <person name="Ogura Y."/>
            <person name="Katsura K."/>
            <person name="Hayashi T."/>
        </authorList>
    </citation>
    <scope>NUCLEOTIDE SEQUENCE</scope>
    <source>
        <strain evidence="1">DSM 23674</strain>
    </source>
</reference>
<sequence>MTVGAPRSRAGLGKAADCNRAMSTSDSTTGYRVAKACTVAELDDAARVRWQVFSDAMQLAPGLLPALREINGFDVLDTTDNFVCYRGEEAIGTIRLLRPNPAVARVQKLPLGLPLELQCRIDDMPPRAHVAELGRAAILREHRGSPAIGRLYRAAYEASRRDGITHWIGFSLTETDLRADTNIVLAILGEKGRTASRPCLRSTLPEPDHVPCRPFYTEEQRRLAAEGSFDTLPLPAIVRFLLGLGLSFVGPPIFEPTFKEYGLPIILPLDDFARSIFGRRCIGRAAPAEPDRNAAA</sequence>
<evidence type="ECO:0000313" key="2">
    <source>
        <dbReference type="Proteomes" id="UP001055101"/>
    </source>
</evidence>
<keyword evidence="2" id="KW-1185">Reference proteome</keyword>